<sequence>MQYGRWAAERAPQTGLVRGCKVRVYWPVDDPWYPGTVDDTGADSLTHVAYDDEDEEDLDMSKEKYKVISAAVQEVSGWDAALQERWREELWDSSLTELAVQAADEAGEEQAVRTWLPARHVPAVHAHRLGLEPVTPPQWCPTKEKGGRRVHLKRRLAIPAAGVQGLAQLVRQWRRWVGELYGLLELFIAAASLVEVHSAADPF</sequence>
<dbReference type="EMBL" id="LGRX02030073">
    <property type="protein sequence ID" value="KAK3246202.1"/>
    <property type="molecule type" value="Genomic_DNA"/>
</dbReference>
<proteinExistence type="predicted"/>
<evidence type="ECO:0000313" key="1">
    <source>
        <dbReference type="EMBL" id="KAK3246202.1"/>
    </source>
</evidence>
<organism evidence="1 2">
    <name type="scientific">Cymbomonas tetramitiformis</name>
    <dbReference type="NCBI Taxonomy" id="36881"/>
    <lineage>
        <taxon>Eukaryota</taxon>
        <taxon>Viridiplantae</taxon>
        <taxon>Chlorophyta</taxon>
        <taxon>Pyramimonadophyceae</taxon>
        <taxon>Pyramimonadales</taxon>
        <taxon>Pyramimonadaceae</taxon>
        <taxon>Cymbomonas</taxon>
    </lineage>
</organism>
<dbReference type="Proteomes" id="UP001190700">
    <property type="component" value="Unassembled WGS sequence"/>
</dbReference>
<evidence type="ECO:0000313" key="2">
    <source>
        <dbReference type="Proteomes" id="UP001190700"/>
    </source>
</evidence>
<keyword evidence="2" id="KW-1185">Reference proteome</keyword>
<name>A0AAE0EZU0_9CHLO</name>
<protein>
    <submittedName>
        <fullName evidence="1">Uncharacterized protein</fullName>
    </submittedName>
</protein>
<comment type="caution">
    <text evidence="1">The sequence shown here is derived from an EMBL/GenBank/DDBJ whole genome shotgun (WGS) entry which is preliminary data.</text>
</comment>
<gene>
    <name evidence="1" type="ORF">CYMTET_44255</name>
</gene>
<accession>A0AAE0EZU0</accession>
<dbReference type="Gene3D" id="2.30.30.140">
    <property type="match status" value="1"/>
</dbReference>
<reference evidence="1 2" key="1">
    <citation type="journal article" date="2015" name="Genome Biol. Evol.">
        <title>Comparative Genomics of a Bacterivorous Green Alga Reveals Evolutionary Causalities and Consequences of Phago-Mixotrophic Mode of Nutrition.</title>
        <authorList>
            <person name="Burns J.A."/>
            <person name="Paasch A."/>
            <person name="Narechania A."/>
            <person name="Kim E."/>
        </authorList>
    </citation>
    <scope>NUCLEOTIDE SEQUENCE [LARGE SCALE GENOMIC DNA]</scope>
    <source>
        <strain evidence="1 2">PLY_AMNH</strain>
    </source>
</reference>
<dbReference type="AlphaFoldDB" id="A0AAE0EZU0"/>